<organism evidence="9 10">
    <name type="scientific">Synaphobranchus kaupii</name>
    <name type="common">Kaup's arrowtooth eel</name>
    <dbReference type="NCBI Taxonomy" id="118154"/>
    <lineage>
        <taxon>Eukaryota</taxon>
        <taxon>Metazoa</taxon>
        <taxon>Chordata</taxon>
        <taxon>Craniata</taxon>
        <taxon>Vertebrata</taxon>
        <taxon>Euteleostomi</taxon>
        <taxon>Actinopterygii</taxon>
        <taxon>Neopterygii</taxon>
        <taxon>Teleostei</taxon>
        <taxon>Anguilliformes</taxon>
        <taxon>Synaphobranchidae</taxon>
        <taxon>Synaphobranchus</taxon>
    </lineage>
</organism>
<dbReference type="InterPro" id="IPR027806">
    <property type="entry name" value="HARBI1_dom"/>
</dbReference>
<dbReference type="GO" id="GO:0016787">
    <property type="term" value="F:hydrolase activity"/>
    <property type="evidence" value="ECO:0007669"/>
    <property type="project" value="UniProtKB-KW"/>
</dbReference>
<protein>
    <recommendedName>
        <fullName evidence="8">DDE Tnp4 domain-containing protein</fullName>
    </recommendedName>
</protein>
<proteinExistence type="inferred from homology"/>
<dbReference type="InterPro" id="IPR045249">
    <property type="entry name" value="HARBI1-like"/>
</dbReference>
<evidence type="ECO:0000313" key="10">
    <source>
        <dbReference type="Proteomes" id="UP001152622"/>
    </source>
</evidence>
<feature type="domain" description="DDE Tnp4" evidence="8">
    <location>
        <begin position="181"/>
        <end position="345"/>
    </location>
</feature>
<evidence type="ECO:0000256" key="2">
    <source>
        <dbReference type="ARBA" id="ARBA00004123"/>
    </source>
</evidence>
<keyword evidence="10" id="KW-1185">Reference proteome</keyword>
<dbReference type="GO" id="GO:0046872">
    <property type="term" value="F:metal ion binding"/>
    <property type="evidence" value="ECO:0007669"/>
    <property type="project" value="UniProtKB-KW"/>
</dbReference>
<name>A0A9Q1EN96_SYNKA</name>
<evidence type="ECO:0000256" key="4">
    <source>
        <dbReference type="ARBA" id="ARBA00022722"/>
    </source>
</evidence>
<dbReference type="Pfam" id="PF13359">
    <property type="entry name" value="DDE_Tnp_4"/>
    <property type="match status" value="1"/>
</dbReference>
<comment type="caution">
    <text evidence="9">The sequence shown here is derived from an EMBL/GenBank/DDBJ whole genome shotgun (WGS) entry which is preliminary data.</text>
</comment>
<dbReference type="EMBL" id="JAINUF010000015">
    <property type="protein sequence ID" value="KAJ8341963.1"/>
    <property type="molecule type" value="Genomic_DNA"/>
</dbReference>
<evidence type="ECO:0000313" key="9">
    <source>
        <dbReference type="EMBL" id="KAJ8341963.1"/>
    </source>
</evidence>
<dbReference type="Proteomes" id="UP001152622">
    <property type="component" value="Chromosome 15"/>
</dbReference>
<keyword evidence="4" id="KW-0540">Nuclease</keyword>
<keyword evidence="6" id="KW-0378">Hydrolase</keyword>
<dbReference type="PANTHER" id="PTHR22930">
    <property type="match status" value="1"/>
</dbReference>
<dbReference type="GO" id="GO:0005634">
    <property type="term" value="C:nucleus"/>
    <property type="evidence" value="ECO:0007669"/>
    <property type="project" value="UniProtKB-SubCell"/>
</dbReference>
<comment type="subcellular location">
    <subcellularLocation>
        <location evidence="2">Nucleus</location>
    </subcellularLocation>
</comment>
<sequence>MDVVLQMQMQLQALNDEEEELLLLIGRRDRVRRSRRRWSVRPLNMSRPEEGEFNLLIQQMRRMDQAKHFQYFRMTKDRFDHLVHRLGPFVKHQRTTNAPIDVAQWLAVTLRLLASGGTQQSVAANYKLGDTTLSSIVSEVCQALWLALKTDFVCQPAAAQLAVFAEDFWRLWDFPNCIGSVDGKHVLIKAPPNAGSDYFNYKHQHSIVLMAVCDARYRFTMVDVGAYGRDSDGGVFQDSRFGGNLLQGKLDLPPPANLLGTGVTVPHVIVGDAAFPLHINLMRPFPGTNLDHGRKVYNYRHSRARRVIENSFGILVARWRILGQPLEFRPDKAVDVVKACIALHNFLAYTDAANKPNARYIPPNFTDSLSAGEPQPGEWRRQVAGDRNLLATGRLSAGGARATRAAFAVRNDLMAFFQSPQGLVPWQDATVRRGLLHY</sequence>
<keyword evidence="5" id="KW-0479">Metal-binding</keyword>
<evidence type="ECO:0000256" key="5">
    <source>
        <dbReference type="ARBA" id="ARBA00022723"/>
    </source>
</evidence>
<keyword evidence="7" id="KW-0539">Nucleus</keyword>
<dbReference type="OrthoDB" id="10061326at2759"/>
<dbReference type="PANTHER" id="PTHR22930:SF269">
    <property type="entry name" value="NUCLEASE HARBI1-LIKE PROTEIN"/>
    <property type="match status" value="1"/>
</dbReference>
<reference evidence="9" key="1">
    <citation type="journal article" date="2023" name="Science">
        <title>Genome structures resolve the early diversification of teleost fishes.</title>
        <authorList>
            <person name="Parey E."/>
            <person name="Louis A."/>
            <person name="Montfort J."/>
            <person name="Bouchez O."/>
            <person name="Roques C."/>
            <person name="Iampietro C."/>
            <person name="Lluch J."/>
            <person name="Castinel A."/>
            <person name="Donnadieu C."/>
            <person name="Desvignes T."/>
            <person name="Floi Bucao C."/>
            <person name="Jouanno E."/>
            <person name="Wen M."/>
            <person name="Mejri S."/>
            <person name="Dirks R."/>
            <person name="Jansen H."/>
            <person name="Henkel C."/>
            <person name="Chen W.J."/>
            <person name="Zahm M."/>
            <person name="Cabau C."/>
            <person name="Klopp C."/>
            <person name="Thompson A.W."/>
            <person name="Robinson-Rechavi M."/>
            <person name="Braasch I."/>
            <person name="Lecointre G."/>
            <person name="Bobe J."/>
            <person name="Postlethwait J.H."/>
            <person name="Berthelot C."/>
            <person name="Roest Crollius H."/>
            <person name="Guiguen Y."/>
        </authorList>
    </citation>
    <scope>NUCLEOTIDE SEQUENCE</scope>
    <source>
        <strain evidence="9">WJC10195</strain>
    </source>
</reference>
<dbReference type="GO" id="GO:0004518">
    <property type="term" value="F:nuclease activity"/>
    <property type="evidence" value="ECO:0007669"/>
    <property type="project" value="UniProtKB-KW"/>
</dbReference>
<evidence type="ECO:0000256" key="7">
    <source>
        <dbReference type="ARBA" id="ARBA00023242"/>
    </source>
</evidence>
<accession>A0A9Q1EN96</accession>
<comment type="cofactor">
    <cofactor evidence="1">
        <name>a divalent metal cation</name>
        <dbReference type="ChEBI" id="CHEBI:60240"/>
    </cofactor>
</comment>
<comment type="similarity">
    <text evidence="3">Belongs to the HARBI1 family.</text>
</comment>
<dbReference type="AlphaFoldDB" id="A0A9Q1EN96"/>
<gene>
    <name evidence="9" type="ORF">SKAU_G00342540</name>
</gene>
<evidence type="ECO:0000256" key="3">
    <source>
        <dbReference type="ARBA" id="ARBA00006958"/>
    </source>
</evidence>
<evidence type="ECO:0000259" key="8">
    <source>
        <dbReference type="Pfam" id="PF13359"/>
    </source>
</evidence>
<evidence type="ECO:0000256" key="6">
    <source>
        <dbReference type="ARBA" id="ARBA00022801"/>
    </source>
</evidence>
<evidence type="ECO:0000256" key="1">
    <source>
        <dbReference type="ARBA" id="ARBA00001968"/>
    </source>
</evidence>